<feature type="compositionally biased region" description="Polar residues" evidence="1">
    <location>
        <begin position="235"/>
        <end position="249"/>
    </location>
</feature>
<feature type="region of interest" description="Disordered" evidence="1">
    <location>
        <begin position="235"/>
        <end position="256"/>
    </location>
</feature>
<keyword evidence="2" id="KW-1185">Reference proteome</keyword>
<protein>
    <submittedName>
        <fullName evidence="3">Uncharacterized protein LOC115634114</fullName>
    </submittedName>
</protein>
<evidence type="ECO:0000313" key="2">
    <source>
        <dbReference type="Proteomes" id="UP000504634"/>
    </source>
</evidence>
<organism evidence="2 3">
    <name type="scientific">Drosophila lebanonensis</name>
    <name type="common">Fruit fly</name>
    <name type="synonym">Scaptodrosophila lebanonensis</name>
    <dbReference type="NCBI Taxonomy" id="7225"/>
    <lineage>
        <taxon>Eukaryota</taxon>
        <taxon>Metazoa</taxon>
        <taxon>Ecdysozoa</taxon>
        <taxon>Arthropoda</taxon>
        <taxon>Hexapoda</taxon>
        <taxon>Insecta</taxon>
        <taxon>Pterygota</taxon>
        <taxon>Neoptera</taxon>
        <taxon>Endopterygota</taxon>
        <taxon>Diptera</taxon>
        <taxon>Brachycera</taxon>
        <taxon>Muscomorpha</taxon>
        <taxon>Ephydroidea</taxon>
        <taxon>Drosophilidae</taxon>
        <taxon>Scaptodrosophila</taxon>
    </lineage>
</organism>
<dbReference type="Proteomes" id="UP000504634">
    <property type="component" value="Unplaced"/>
</dbReference>
<feature type="region of interest" description="Disordered" evidence="1">
    <location>
        <begin position="416"/>
        <end position="487"/>
    </location>
</feature>
<evidence type="ECO:0000313" key="3">
    <source>
        <dbReference type="RefSeq" id="XP_030387538.1"/>
    </source>
</evidence>
<proteinExistence type="predicted"/>
<sequence length="515" mass="56705">MICENTHMLDRVNVMESSLDNYKPGDLCLDCKEQGVDNKLRFFYISLEEQVLKCESRTCLWPHNDEISSDEDESPAIAVFNNFISPPLPACNETANALPVTPPEKQCSLNDLRISPSSPSTKSKDEKRIKPISKSLSALYANECADTSVAEQSIDNFKWLNPNLSAEKQPEPGSNTNYDIPITEFDIEDILALPESSDNSSLDRQESLREIMELLAATGNETAKAFPVTPSRKQCSLNDLRVSPSSPSTKSKDEKRIKPISTSLPALYAMPSTSATPECADTAVAEQSIDNLKWLNPNLSAEKQPEPESSSNYDIPITELDIEDILALPESSDNSALDHQESLRDIIELLTASSPLKQPPSPAKTEIDKELIIEPASIIPRHGSSRSNIFVKPRKASTLTKKEKKPTRDNLNINVVLKSSNPTETEGDDSVSLIKDESEASSKANPSDMPGTDLTPFMAAINRQSENTRRKISNRRKHSFNRGNNPVGAAALKSLINDIESTRQAAAQQTKSVQK</sequence>
<dbReference type="OrthoDB" id="7610693at2759"/>
<name>A0A6J2UJ56_DROLE</name>
<dbReference type="RefSeq" id="XP_030387538.1">
    <property type="nucleotide sequence ID" value="XM_030531678.1"/>
</dbReference>
<feature type="region of interest" description="Disordered" evidence="1">
    <location>
        <begin position="107"/>
        <end position="128"/>
    </location>
</feature>
<accession>A0A6J2UJ56</accession>
<evidence type="ECO:0000256" key="1">
    <source>
        <dbReference type="SAM" id="MobiDB-lite"/>
    </source>
</evidence>
<gene>
    <name evidence="3" type="primary">LOC115634114</name>
</gene>
<dbReference type="GeneID" id="115634114"/>
<feature type="compositionally biased region" description="Basic residues" evidence="1">
    <location>
        <begin position="470"/>
        <end position="480"/>
    </location>
</feature>
<reference evidence="3" key="1">
    <citation type="submission" date="2025-08" db="UniProtKB">
        <authorList>
            <consortium name="RefSeq"/>
        </authorList>
    </citation>
    <scope>IDENTIFICATION</scope>
    <source>
        <strain evidence="3">11010-0011.00</strain>
        <tissue evidence="3">Whole body</tissue>
    </source>
</reference>
<dbReference type="AlphaFoldDB" id="A0A6J2UJ56"/>